<dbReference type="InterPro" id="IPR049734">
    <property type="entry name" value="NudC-like_C"/>
</dbReference>
<keyword evidence="5" id="KW-0460">Magnesium</keyword>
<dbReference type="PROSITE" id="PS51462">
    <property type="entry name" value="NUDIX"/>
    <property type="match status" value="1"/>
</dbReference>
<organism evidence="8 9">
    <name type="scientific">Gilvimarinus japonicus</name>
    <dbReference type="NCBI Taxonomy" id="1796469"/>
    <lineage>
        <taxon>Bacteria</taxon>
        <taxon>Pseudomonadati</taxon>
        <taxon>Pseudomonadota</taxon>
        <taxon>Gammaproteobacteria</taxon>
        <taxon>Cellvibrionales</taxon>
        <taxon>Cellvibrionaceae</taxon>
        <taxon>Gilvimarinus</taxon>
    </lineage>
</organism>
<proteinExistence type="predicted"/>
<dbReference type="Gene3D" id="3.90.79.20">
    <property type="match status" value="1"/>
</dbReference>
<evidence type="ECO:0000313" key="9">
    <source>
        <dbReference type="Proteomes" id="UP001595548"/>
    </source>
</evidence>
<evidence type="ECO:0000256" key="5">
    <source>
        <dbReference type="ARBA" id="ARBA00022842"/>
    </source>
</evidence>
<evidence type="ECO:0000256" key="6">
    <source>
        <dbReference type="ARBA" id="ARBA00023027"/>
    </source>
</evidence>
<gene>
    <name evidence="8" type="primary">nudC</name>
    <name evidence="8" type="ORF">ACFOEB_07375</name>
</gene>
<dbReference type="Gene3D" id="3.90.79.10">
    <property type="entry name" value="Nucleoside Triphosphate Pyrophosphohydrolase"/>
    <property type="match status" value="1"/>
</dbReference>
<dbReference type="InterPro" id="IPR000086">
    <property type="entry name" value="NUDIX_hydrolase_dom"/>
</dbReference>
<dbReference type="SUPFAM" id="SSF55811">
    <property type="entry name" value="Nudix"/>
    <property type="match status" value="2"/>
</dbReference>
<protein>
    <recommendedName>
        <fullName evidence="2">NAD(+) diphosphatase</fullName>
        <ecNumber evidence="2">3.6.1.22</ecNumber>
    </recommendedName>
</protein>
<keyword evidence="9" id="KW-1185">Reference proteome</keyword>
<keyword evidence="3" id="KW-0479">Metal-binding</keyword>
<dbReference type="Proteomes" id="UP001595548">
    <property type="component" value="Unassembled WGS sequence"/>
</dbReference>
<evidence type="ECO:0000313" key="8">
    <source>
        <dbReference type="EMBL" id="MFC3155017.1"/>
    </source>
</evidence>
<dbReference type="NCBIfam" id="NF001299">
    <property type="entry name" value="PRK00241.1"/>
    <property type="match status" value="1"/>
</dbReference>
<dbReference type="InterPro" id="IPR015797">
    <property type="entry name" value="NUDIX_hydrolase-like_dom_sf"/>
</dbReference>
<dbReference type="PROSITE" id="PS00893">
    <property type="entry name" value="NUDIX_BOX"/>
    <property type="match status" value="1"/>
</dbReference>
<evidence type="ECO:0000256" key="4">
    <source>
        <dbReference type="ARBA" id="ARBA00022801"/>
    </source>
</evidence>
<keyword evidence="6" id="KW-0520">NAD</keyword>
<feature type="domain" description="Nudix hydrolase" evidence="7">
    <location>
        <begin position="135"/>
        <end position="259"/>
    </location>
</feature>
<dbReference type="EC" id="3.6.1.22" evidence="2"/>
<keyword evidence="4 8" id="KW-0378">Hydrolase</keyword>
<dbReference type="EMBL" id="JBHRTL010000006">
    <property type="protein sequence ID" value="MFC3155017.1"/>
    <property type="molecule type" value="Genomic_DNA"/>
</dbReference>
<comment type="cofactor">
    <cofactor evidence="1">
        <name>Mg(2+)</name>
        <dbReference type="ChEBI" id="CHEBI:18420"/>
    </cofactor>
</comment>
<accession>A0ABV7HTQ5</accession>
<dbReference type="RefSeq" id="WP_382415532.1">
    <property type="nucleotide sequence ID" value="NZ_AP031500.1"/>
</dbReference>
<comment type="caution">
    <text evidence="8">The sequence shown here is derived from an EMBL/GenBank/DDBJ whole genome shotgun (WGS) entry which is preliminary data.</text>
</comment>
<dbReference type="PANTHER" id="PTHR11383">
    <property type="entry name" value="NUCLEOSIDE DIPHOSPHATE-LINKED MOIETY X MOTIF 13"/>
    <property type="match status" value="1"/>
</dbReference>
<dbReference type="GO" id="GO:0016787">
    <property type="term" value="F:hydrolase activity"/>
    <property type="evidence" value="ECO:0007669"/>
    <property type="project" value="UniProtKB-KW"/>
</dbReference>
<evidence type="ECO:0000256" key="3">
    <source>
        <dbReference type="ARBA" id="ARBA00022723"/>
    </source>
</evidence>
<evidence type="ECO:0000256" key="1">
    <source>
        <dbReference type="ARBA" id="ARBA00001946"/>
    </source>
</evidence>
<dbReference type="Pfam" id="PF00293">
    <property type="entry name" value="NUDIX"/>
    <property type="match status" value="1"/>
</dbReference>
<evidence type="ECO:0000256" key="2">
    <source>
        <dbReference type="ARBA" id="ARBA00012381"/>
    </source>
</evidence>
<evidence type="ECO:0000259" key="7">
    <source>
        <dbReference type="PROSITE" id="PS51462"/>
    </source>
</evidence>
<dbReference type="InterPro" id="IPR020084">
    <property type="entry name" value="NUDIX_hydrolase_CS"/>
</dbReference>
<name>A0ABV7HTQ5_9GAMM</name>
<dbReference type="CDD" id="cd03429">
    <property type="entry name" value="NUDIX_NADH_pyrophosphatase_Nudt13"/>
    <property type="match status" value="1"/>
</dbReference>
<dbReference type="PANTHER" id="PTHR11383:SF3">
    <property type="entry name" value="NAD(P)H PYROPHOSPHATASE NUDT13, MITOCHONDRIAL"/>
    <property type="match status" value="1"/>
</dbReference>
<reference evidence="9" key="1">
    <citation type="journal article" date="2019" name="Int. J. Syst. Evol. Microbiol.">
        <title>The Global Catalogue of Microorganisms (GCM) 10K type strain sequencing project: providing services to taxonomists for standard genome sequencing and annotation.</title>
        <authorList>
            <consortium name="The Broad Institute Genomics Platform"/>
            <consortium name="The Broad Institute Genome Sequencing Center for Infectious Disease"/>
            <person name="Wu L."/>
            <person name="Ma J."/>
        </authorList>
    </citation>
    <scope>NUCLEOTIDE SEQUENCE [LARGE SCALE GENOMIC DNA]</scope>
    <source>
        <strain evidence="9">KCTC 52141</strain>
    </source>
</reference>
<sequence length="271" mass="30449">MSLNSAAATDYYWPVSGGQLWLPAGRPSQVKPGGTSACFRIDLPETDSAAKHWIALSDAPEWLAKEHWISLRELLDELDSGALFWASRALQVGHWWQRHRFCSCCGAELPAPQSELLAKGELVRICAVCHIRYYPAQTPCIIVLVTKGEYCLLAQHQRSRTGTYTALAGFVEAGERIEQTVVREVQEEVGLNVTQLTYMNSQSWPFPAQLMLGFYAHYDSGSIVPQPDEIKEAHWYHYRDLPKVPPVGTIARQLIDGFVQRCEMSADDKAR</sequence>